<dbReference type="InterPro" id="IPR023175">
    <property type="entry name" value="Vta1/CALS_N_sf"/>
</dbReference>
<feature type="compositionally biased region" description="Low complexity" evidence="9">
    <location>
        <begin position="1187"/>
        <end position="1201"/>
    </location>
</feature>
<organism evidence="12 13">
    <name type="scientific">Agrocybe pediades</name>
    <dbReference type="NCBI Taxonomy" id="84607"/>
    <lineage>
        <taxon>Eukaryota</taxon>
        <taxon>Fungi</taxon>
        <taxon>Dikarya</taxon>
        <taxon>Basidiomycota</taxon>
        <taxon>Agaricomycotina</taxon>
        <taxon>Agaricomycetes</taxon>
        <taxon>Agaricomycetidae</taxon>
        <taxon>Agaricales</taxon>
        <taxon>Agaricineae</taxon>
        <taxon>Strophariaceae</taxon>
        <taxon>Agrocybe</taxon>
    </lineage>
</organism>
<keyword evidence="5" id="KW-0963">Cytoplasm</keyword>
<dbReference type="Proteomes" id="UP000521872">
    <property type="component" value="Unassembled WGS sequence"/>
</dbReference>
<evidence type="ECO:0000259" key="10">
    <source>
        <dbReference type="Pfam" id="PF04652"/>
    </source>
</evidence>
<dbReference type="InterPro" id="IPR036514">
    <property type="entry name" value="SGNH_hydro_sf"/>
</dbReference>
<feature type="region of interest" description="Disordered" evidence="9">
    <location>
        <begin position="1036"/>
        <end position="1325"/>
    </location>
</feature>
<sequence length="1368" mass="145852">MQYLPTYTNCAKSFKYLVYWPSPKIYPSKFASGLEWAAKHSRDPSAVAQVSGQTVYLAGDSTMAKGGGGSGTDGWGQYLAQYLTLPVVNNAVAGRSARSYTDEGRFNTLINTVKAGDFVVIEFGHNDGTSGATDNGRQDAVGNDTTTTATVTAANASSISHIGSRSGTQIVIHTFNYYVQNAVNSLKAKGAIPIVSSQTPDNIWSNGVIAPGSRFVGYAQLAASRTGVTYVDHFSYVAQAYDSLGQTQVTTYYPLDHTHTSPTGANVVAQAFVKGLACTNSALARKLSSSGKAVPVVCACDYGAGMLNQWISGAFYSDTMLQGQGLQQSLLKPEEEEGISSRTTPRLSTSSPTDNPRSSADKPPKRAFPTAFTTPHDAILADIHGTSPRPGASDAPIYPIPIREELVQWPTRDGDFSPPWDPREDTGQQRNDINVSSNVPPPDGISLSTSPQLLFDPYDGMSMGTLFEQDKYGVSDQEFAEAGGVDLVAWKNLARVLDIQSQISKMHMDMENIGSSKAGDSKNRTHHASMSAVSGTPAGLSGFGEGKDPLIPPGLNQPRQRAMSTVSTVSSSGQADDDEGVNVPNEEAEKLRIREEEFSKLAHQFEGRKEAINGIMSKLDDLSQAIYAFHRVQPPTPTASTRRSKSKMETSAKSGPSMAEDTKALSELFAEISDTTSNRTYEWAQKNAATSSSTLQAPPPVNRTVPDTKRGAPVQSNSAKKPVPILMLNSLSLDDANLPVTESPASSIGSVTILPYHGAGQAARPSLSKRGYRLSLGLDPPPENSIDLYSASTSNFRPTISSGYGANRDGNSMSPAIGSYVPQDACWPRGRLLSCQGGRVVLTSWSNQGTSFGIVDPVNMEREEWRAALVNADCALMSAPIFGLPAIPPDLKPIVPYLQRADELKTQDPVISYWCAYYAAQIGIGLKARSTAARDALFALLGNLERLKADIGHNDAIDIESASSAYVENFALKIFANADNEDRSGRASRSTAKKFLAAANFLEVLKTFPKTLVSESNEEKIRYAKWKAADIGKAFREGRKPVPGPPGWAEEQEELRALQKQAEEEGLISTPPSHAQHPTDAGHSRSPPRTNISSGSPPRSSHASSSSPSKRSPKADPNFDHDRSTSHQYTASNPPETWSTTSTPGIEAPDAFSVVTPNHNGSSPMRSGISQARQVWEAKEGSRSKPRSGSGSSSNTVSSRGGADKHTPSSTPSKSSFKSGSPDSDKKVHFTPSTAGSPPPPPPSQLPSTPPKVYEGPSSIYAPPQAPISPPVLPPIVPIHPPVASPPSSSYAYSIPPPPSQISPSRSNQYPYTAGPPPAAAPPPSVELTPSLIVKAQKHCRFAISALDYEDAEQARKELRAALALLGG</sequence>
<feature type="compositionally biased region" description="Polar residues" evidence="9">
    <location>
        <begin position="1126"/>
        <end position="1144"/>
    </location>
</feature>
<comment type="caution">
    <text evidence="12">The sequence shown here is derived from an EMBL/GenBank/DDBJ whole genome shotgun (WGS) entry which is preliminary data.</text>
</comment>
<dbReference type="InterPro" id="IPR044538">
    <property type="entry name" value="Vta1-like"/>
</dbReference>
<evidence type="ECO:0000256" key="4">
    <source>
        <dbReference type="ARBA" id="ARBA00022448"/>
    </source>
</evidence>
<evidence type="ECO:0000256" key="6">
    <source>
        <dbReference type="ARBA" id="ARBA00022753"/>
    </source>
</evidence>
<evidence type="ECO:0000256" key="9">
    <source>
        <dbReference type="SAM" id="MobiDB-lite"/>
    </source>
</evidence>
<evidence type="ECO:0000313" key="13">
    <source>
        <dbReference type="Proteomes" id="UP000521872"/>
    </source>
</evidence>
<feature type="region of interest" description="Disordered" evidence="9">
    <location>
        <begin position="686"/>
        <end position="719"/>
    </location>
</feature>
<dbReference type="Gene3D" id="1.25.40.270">
    <property type="entry name" value="Vacuolar protein sorting-associated protein vta1"/>
    <property type="match status" value="1"/>
</dbReference>
<evidence type="ECO:0000256" key="8">
    <source>
        <dbReference type="ARBA" id="ARBA00023136"/>
    </source>
</evidence>
<protein>
    <submittedName>
        <fullName evidence="12">Uncharacterized protein</fullName>
    </submittedName>
</protein>
<accession>A0A8H4R6I2</accession>
<feature type="compositionally biased region" description="Basic and acidic residues" evidence="9">
    <location>
        <begin position="1054"/>
        <end position="1063"/>
    </location>
</feature>
<dbReference type="GO" id="GO:0015031">
    <property type="term" value="P:protein transport"/>
    <property type="evidence" value="ECO:0007669"/>
    <property type="project" value="UniProtKB-KW"/>
</dbReference>
<keyword evidence="6" id="KW-0967">Endosome</keyword>
<dbReference type="PANTHER" id="PTHR46009:SF1">
    <property type="entry name" value="VACUOLAR PROTEIN SORTING-ASSOCIATED PROTEIN VTA1 HOMOLOG"/>
    <property type="match status" value="1"/>
</dbReference>
<feature type="compositionally biased region" description="Polar residues" evidence="9">
    <location>
        <begin position="687"/>
        <end position="696"/>
    </location>
</feature>
<feature type="domain" description="Vta1/callose synthase N-terminal" evidence="10">
    <location>
        <begin position="894"/>
        <end position="1037"/>
    </location>
</feature>
<feature type="region of interest" description="Disordered" evidence="9">
    <location>
        <begin position="327"/>
        <end position="371"/>
    </location>
</feature>
<feature type="compositionally biased region" description="Pro residues" evidence="9">
    <location>
        <begin position="1237"/>
        <end position="1250"/>
    </location>
</feature>
<evidence type="ECO:0000256" key="5">
    <source>
        <dbReference type="ARBA" id="ARBA00022490"/>
    </source>
</evidence>
<dbReference type="GO" id="GO:0016788">
    <property type="term" value="F:hydrolase activity, acting on ester bonds"/>
    <property type="evidence" value="ECO:0007669"/>
    <property type="project" value="InterPro"/>
</dbReference>
<dbReference type="Gene3D" id="1.20.5.420">
    <property type="entry name" value="Immunoglobulin FC, subunit C"/>
    <property type="match status" value="1"/>
</dbReference>
<feature type="compositionally biased region" description="Polar residues" evidence="9">
    <location>
        <begin position="428"/>
        <end position="438"/>
    </location>
</feature>
<keyword evidence="8" id="KW-0472">Membrane</keyword>
<feature type="compositionally biased region" description="Low complexity" evidence="9">
    <location>
        <begin position="1093"/>
        <end position="1110"/>
    </location>
</feature>
<dbReference type="Pfam" id="PF00657">
    <property type="entry name" value="Lipase_GDSL"/>
    <property type="match status" value="1"/>
</dbReference>
<reference evidence="12 13" key="1">
    <citation type="submission" date="2019-12" db="EMBL/GenBank/DDBJ databases">
        <authorList>
            <person name="Floudas D."/>
            <person name="Bentzer J."/>
            <person name="Ahren D."/>
            <person name="Johansson T."/>
            <person name="Persson P."/>
            <person name="Tunlid A."/>
        </authorList>
    </citation>
    <scope>NUCLEOTIDE SEQUENCE [LARGE SCALE GENOMIC DNA]</scope>
    <source>
        <strain evidence="12 13">CBS 102.39</strain>
    </source>
</reference>
<evidence type="ECO:0000256" key="7">
    <source>
        <dbReference type="ARBA" id="ARBA00022927"/>
    </source>
</evidence>
<feature type="compositionally biased region" description="Low complexity" evidence="9">
    <location>
        <begin position="340"/>
        <end position="353"/>
    </location>
</feature>
<dbReference type="EMBL" id="JAACJL010000001">
    <property type="protein sequence ID" value="KAF4623813.1"/>
    <property type="molecule type" value="Genomic_DNA"/>
</dbReference>
<evidence type="ECO:0000256" key="1">
    <source>
        <dbReference type="ARBA" id="ARBA00004481"/>
    </source>
</evidence>
<feature type="domain" description="Vta1 C-terminal" evidence="11">
    <location>
        <begin position="1331"/>
        <end position="1367"/>
    </location>
</feature>
<name>A0A8H4R6I2_9AGAR</name>
<feature type="compositionally biased region" description="Polar residues" evidence="9">
    <location>
        <begin position="1155"/>
        <end position="1173"/>
    </location>
</feature>
<comment type="similarity">
    <text evidence="3">Belongs to the VTA1 family.</text>
</comment>
<evidence type="ECO:0000256" key="2">
    <source>
        <dbReference type="ARBA" id="ARBA00004496"/>
    </source>
</evidence>
<feature type="region of interest" description="Disordered" evidence="9">
    <location>
        <begin position="408"/>
        <end position="444"/>
    </location>
</feature>
<feature type="region of interest" description="Disordered" evidence="9">
    <location>
        <begin position="634"/>
        <end position="659"/>
    </location>
</feature>
<proteinExistence type="inferred from homology"/>
<feature type="region of interest" description="Disordered" evidence="9">
    <location>
        <begin position="516"/>
        <end position="538"/>
    </location>
</feature>
<gene>
    <name evidence="12" type="ORF">D9613_002241</name>
</gene>
<dbReference type="InterPro" id="IPR041212">
    <property type="entry name" value="Vta1_C"/>
</dbReference>
<dbReference type="InterPro" id="IPR001087">
    <property type="entry name" value="GDSL"/>
</dbReference>
<keyword evidence="4" id="KW-0813">Transport</keyword>
<dbReference type="SUPFAM" id="SSF52266">
    <property type="entry name" value="SGNH hydrolase"/>
    <property type="match status" value="1"/>
</dbReference>
<feature type="compositionally biased region" description="Low complexity" evidence="9">
    <location>
        <begin position="1208"/>
        <end position="1222"/>
    </location>
</feature>
<dbReference type="Pfam" id="PF04652">
    <property type="entry name" value="Vta1"/>
    <property type="match status" value="1"/>
</dbReference>
<feature type="compositionally biased region" description="Basic and acidic residues" evidence="9">
    <location>
        <begin position="1113"/>
        <end position="1125"/>
    </location>
</feature>
<keyword evidence="7" id="KW-0653">Protein transport</keyword>
<feature type="compositionally biased region" description="Pro residues" evidence="9">
    <location>
        <begin position="1314"/>
        <end position="1325"/>
    </location>
</feature>
<evidence type="ECO:0000259" key="11">
    <source>
        <dbReference type="Pfam" id="PF18097"/>
    </source>
</evidence>
<keyword evidence="13" id="KW-1185">Reference proteome</keyword>
<comment type="subcellular location">
    <subcellularLocation>
        <location evidence="2">Cytoplasm</location>
    </subcellularLocation>
    <subcellularLocation>
        <location evidence="1">Endosome membrane</location>
        <topology evidence="1">Peripheral membrane protein</topology>
    </subcellularLocation>
</comment>
<feature type="compositionally biased region" description="Pro residues" evidence="9">
    <location>
        <begin position="1264"/>
        <end position="1285"/>
    </location>
</feature>
<dbReference type="PANTHER" id="PTHR46009">
    <property type="entry name" value="VACUOLAR PROTEIN SORTING-ASSOCIATED PROTEIN VTA1 HOMOLOG"/>
    <property type="match status" value="1"/>
</dbReference>
<evidence type="ECO:0000313" key="12">
    <source>
        <dbReference type="EMBL" id="KAF4623813.1"/>
    </source>
</evidence>
<dbReference type="GO" id="GO:0010008">
    <property type="term" value="C:endosome membrane"/>
    <property type="evidence" value="ECO:0007669"/>
    <property type="project" value="UniProtKB-SubCell"/>
</dbReference>
<dbReference type="Gene3D" id="3.40.50.1110">
    <property type="entry name" value="SGNH hydrolase"/>
    <property type="match status" value="1"/>
</dbReference>
<dbReference type="Pfam" id="PF18097">
    <property type="entry name" value="Vta1_C"/>
    <property type="match status" value="1"/>
</dbReference>
<evidence type="ECO:0000256" key="3">
    <source>
        <dbReference type="ARBA" id="ARBA00007895"/>
    </source>
</evidence>
<dbReference type="GO" id="GO:0032511">
    <property type="term" value="P:late endosome to vacuole transport via multivesicular body sorting pathway"/>
    <property type="evidence" value="ECO:0007669"/>
    <property type="project" value="InterPro"/>
</dbReference>
<dbReference type="GO" id="GO:0005771">
    <property type="term" value="C:multivesicular body"/>
    <property type="evidence" value="ECO:0007669"/>
    <property type="project" value="TreeGrafter"/>
</dbReference>
<dbReference type="InterPro" id="IPR039431">
    <property type="entry name" value="Vta1/CALS_N"/>
</dbReference>